<comment type="caution">
    <text evidence="3">The sequence shown here is derived from an EMBL/GenBank/DDBJ whole genome shotgun (WGS) entry which is preliminary data.</text>
</comment>
<gene>
    <name evidence="3" type="ORF">CPB83DRAFT_838019</name>
</gene>
<organism evidence="3 4">
    <name type="scientific">Crepidotus variabilis</name>
    <dbReference type="NCBI Taxonomy" id="179855"/>
    <lineage>
        <taxon>Eukaryota</taxon>
        <taxon>Fungi</taxon>
        <taxon>Dikarya</taxon>
        <taxon>Basidiomycota</taxon>
        <taxon>Agaricomycotina</taxon>
        <taxon>Agaricomycetes</taxon>
        <taxon>Agaricomycetidae</taxon>
        <taxon>Agaricales</taxon>
        <taxon>Agaricineae</taxon>
        <taxon>Crepidotaceae</taxon>
        <taxon>Crepidotus</taxon>
    </lineage>
</organism>
<feature type="compositionally biased region" description="Polar residues" evidence="2">
    <location>
        <begin position="9"/>
        <end position="22"/>
    </location>
</feature>
<feature type="region of interest" description="Disordered" evidence="2">
    <location>
        <begin position="117"/>
        <end position="152"/>
    </location>
</feature>
<dbReference type="AlphaFoldDB" id="A0A9P6JMD4"/>
<evidence type="ECO:0000313" key="3">
    <source>
        <dbReference type="EMBL" id="KAF9525559.1"/>
    </source>
</evidence>
<dbReference type="EMBL" id="MU157882">
    <property type="protein sequence ID" value="KAF9525559.1"/>
    <property type="molecule type" value="Genomic_DNA"/>
</dbReference>
<keyword evidence="4" id="KW-1185">Reference proteome</keyword>
<sequence length="356" mass="39171">MSPKASPAVRTSPQKRTSTATQDLKEQTFGAAKGLAAPKKTVGQRSKGSSAEAPTIKTRQPFRCSQCPSKPLRNQCVHTKIGRDYLNGLEIKQVYDPQLSGSGSSLAHSSLPAAFTLSGSPSSIPESTSDSPVQRRSKANQKERPRSTVANPIYGTVEGVMRGLDHDYMINSKEASQKFWNSMNGLCKEISAQTSCWLFIGAQHAAANNTPIHYSSPQPARDGGEESNVLATKFLQLIKLVESSKRTNTIQLQHSLDETQHKYAKLEAQLRAVEAQVQEQEQEQSLSAREGEILVSIQQDLSEIRLPEKKNQQMRRQKRMRIVDGAVGPTPPRQFHGEEGNVDENWVPPSGDDQSL</sequence>
<feature type="coiled-coil region" evidence="1">
    <location>
        <begin position="249"/>
        <end position="290"/>
    </location>
</feature>
<feature type="compositionally biased region" description="Low complexity" evidence="2">
    <location>
        <begin position="117"/>
        <end position="132"/>
    </location>
</feature>
<accession>A0A9P6JMD4</accession>
<name>A0A9P6JMD4_9AGAR</name>
<evidence type="ECO:0000256" key="1">
    <source>
        <dbReference type="SAM" id="Coils"/>
    </source>
</evidence>
<evidence type="ECO:0000256" key="2">
    <source>
        <dbReference type="SAM" id="MobiDB-lite"/>
    </source>
</evidence>
<evidence type="ECO:0000313" key="4">
    <source>
        <dbReference type="Proteomes" id="UP000807306"/>
    </source>
</evidence>
<reference evidence="3" key="1">
    <citation type="submission" date="2020-11" db="EMBL/GenBank/DDBJ databases">
        <authorList>
            <consortium name="DOE Joint Genome Institute"/>
            <person name="Ahrendt S."/>
            <person name="Riley R."/>
            <person name="Andreopoulos W."/>
            <person name="Labutti K."/>
            <person name="Pangilinan J."/>
            <person name="Ruiz-Duenas F.J."/>
            <person name="Barrasa J.M."/>
            <person name="Sanchez-Garcia M."/>
            <person name="Camarero S."/>
            <person name="Miyauchi S."/>
            <person name="Serrano A."/>
            <person name="Linde D."/>
            <person name="Babiker R."/>
            <person name="Drula E."/>
            <person name="Ayuso-Fernandez I."/>
            <person name="Pacheco R."/>
            <person name="Padilla G."/>
            <person name="Ferreira P."/>
            <person name="Barriuso J."/>
            <person name="Kellner H."/>
            <person name="Castanera R."/>
            <person name="Alfaro M."/>
            <person name="Ramirez L."/>
            <person name="Pisabarro A.G."/>
            <person name="Kuo A."/>
            <person name="Tritt A."/>
            <person name="Lipzen A."/>
            <person name="He G."/>
            <person name="Yan M."/>
            <person name="Ng V."/>
            <person name="Cullen D."/>
            <person name="Martin F."/>
            <person name="Rosso M.-N."/>
            <person name="Henrissat B."/>
            <person name="Hibbett D."/>
            <person name="Martinez A.T."/>
            <person name="Grigoriev I.V."/>
        </authorList>
    </citation>
    <scope>NUCLEOTIDE SEQUENCE</scope>
    <source>
        <strain evidence="3">CBS 506.95</strain>
    </source>
</reference>
<protein>
    <submittedName>
        <fullName evidence="3">Uncharacterized protein</fullName>
    </submittedName>
</protein>
<keyword evidence="1" id="KW-0175">Coiled coil</keyword>
<dbReference type="OrthoDB" id="3060861at2759"/>
<feature type="region of interest" description="Disordered" evidence="2">
    <location>
        <begin position="308"/>
        <end position="356"/>
    </location>
</feature>
<feature type="region of interest" description="Disordered" evidence="2">
    <location>
        <begin position="1"/>
        <end position="57"/>
    </location>
</feature>
<dbReference type="Proteomes" id="UP000807306">
    <property type="component" value="Unassembled WGS sequence"/>
</dbReference>
<proteinExistence type="predicted"/>